<sequence length="290" mass="32332">MSERESYPRFVEVTTQTPRTRALAHELRKAFEQAGIRIRDLAKKCGVSHTTISFWINGKRVPSPEQVATLLAHLGVSAEECDRIMDIARRAGDTNWLPAGALGISQQLAGVLECESTAATITEWSPHLIPGLLQTGDYARVIIGGQSGVADTQVRIRLGRRDILTRRNPTRFDALVGEAAITDVIGDKEVMADQLRAMLALTDHDNIRLRVVRQGIGWHRGLHGPFVFYEFSKTPPIVHVEHLRAGAFLYDPDVIQIYSEACVNLDQVALNPDQSVDLIKKRIEELEKQE</sequence>
<dbReference type="SMART" id="SM00530">
    <property type="entry name" value="HTH_XRE"/>
    <property type="match status" value="1"/>
</dbReference>
<evidence type="ECO:0000259" key="1">
    <source>
        <dbReference type="PROSITE" id="PS50943"/>
    </source>
</evidence>
<dbReference type="InterPro" id="IPR043917">
    <property type="entry name" value="DUF5753"/>
</dbReference>
<protein>
    <submittedName>
        <fullName evidence="2">Helix-turn-helix protein</fullName>
    </submittedName>
</protein>
<dbReference type="AlphaFoldDB" id="A0A4Q7L5U1"/>
<evidence type="ECO:0000313" key="3">
    <source>
        <dbReference type="Proteomes" id="UP000294257"/>
    </source>
</evidence>
<accession>A0A4Q7L5U1</accession>
<dbReference type="Pfam" id="PF01381">
    <property type="entry name" value="HTH_3"/>
    <property type="match status" value="1"/>
</dbReference>
<feature type="domain" description="HTH cro/C1-type" evidence="1">
    <location>
        <begin position="27"/>
        <end position="81"/>
    </location>
</feature>
<evidence type="ECO:0000313" key="2">
    <source>
        <dbReference type="EMBL" id="RZS44616.1"/>
    </source>
</evidence>
<dbReference type="Gene3D" id="1.10.260.40">
    <property type="entry name" value="lambda repressor-like DNA-binding domains"/>
    <property type="match status" value="1"/>
</dbReference>
<comment type="caution">
    <text evidence="2">The sequence shown here is derived from an EMBL/GenBank/DDBJ whole genome shotgun (WGS) entry which is preliminary data.</text>
</comment>
<dbReference type="InterPro" id="IPR001387">
    <property type="entry name" value="Cro/C1-type_HTH"/>
</dbReference>
<organism evidence="2 3">
    <name type="scientific">Herbihabitans rhizosphaerae</name>
    <dbReference type="NCBI Taxonomy" id="1872711"/>
    <lineage>
        <taxon>Bacteria</taxon>
        <taxon>Bacillati</taxon>
        <taxon>Actinomycetota</taxon>
        <taxon>Actinomycetes</taxon>
        <taxon>Pseudonocardiales</taxon>
        <taxon>Pseudonocardiaceae</taxon>
        <taxon>Herbihabitans</taxon>
    </lineage>
</organism>
<dbReference type="GO" id="GO:0003677">
    <property type="term" value="F:DNA binding"/>
    <property type="evidence" value="ECO:0007669"/>
    <property type="project" value="InterPro"/>
</dbReference>
<keyword evidence="3" id="KW-1185">Reference proteome</keyword>
<dbReference type="Proteomes" id="UP000294257">
    <property type="component" value="Unassembled WGS sequence"/>
</dbReference>
<reference evidence="2 3" key="1">
    <citation type="submission" date="2019-02" db="EMBL/GenBank/DDBJ databases">
        <title>Genomic Encyclopedia of Type Strains, Phase IV (KMG-IV): sequencing the most valuable type-strain genomes for metagenomic binning, comparative biology and taxonomic classification.</title>
        <authorList>
            <person name="Goeker M."/>
        </authorList>
    </citation>
    <scope>NUCLEOTIDE SEQUENCE [LARGE SCALE GENOMIC DNA]</scope>
    <source>
        <strain evidence="2 3">DSM 101727</strain>
    </source>
</reference>
<gene>
    <name evidence="2" type="ORF">EV193_101492</name>
</gene>
<dbReference type="EMBL" id="SGWQ01000001">
    <property type="protein sequence ID" value="RZS44616.1"/>
    <property type="molecule type" value="Genomic_DNA"/>
</dbReference>
<proteinExistence type="predicted"/>
<dbReference type="InterPro" id="IPR010982">
    <property type="entry name" value="Lambda_DNA-bd_dom_sf"/>
</dbReference>
<name>A0A4Q7L5U1_9PSEU</name>
<dbReference type="PROSITE" id="PS50943">
    <property type="entry name" value="HTH_CROC1"/>
    <property type="match status" value="1"/>
</dbReference>
<dbReference type="Pfam" id="PF19054">
    <property type="entry name" value="DUF5753"/>
    <property type="match status" value="1"/>
</dbReference>
<dbReference type="CDD" id="cd00093">
    <property type="entry name" value="HTH_XRE"/>
    <property type="match status" value="1"/>
</dbReference>
<dbReference type="SUPFAM" id="SSF47413">
    <property type="entry name" value="lambda repressor-like DNA-binding domains"/>
    <property type="match status" value="1"/>
</dbReference>